<evidence type="ECO:0000313" key="4">
    <source>
        <dbReference type="EMBL" id="MBF9149777.1"/>
    </source>
</evidence>
<sequence length="727" mass="76563">MIALGCAGAEAKPARTPLDAAEARAEQTVAQMTQEEKIQLLHGTMAVFIPSAKRAPGMPVGAGVIAGIERLGIPPQYATDASLGVSNIMDMRKGDVATALPSGLSLAATWNPALLREGGRMIGSEAVAKGFNVMLAGGVNLVRDPRAGRNFEYLGEDPLLGGVLVGAQIEGVQSNGIIATIKHFALNNQEIGRSSASVEMDEAAMRESDLLAFQIGIERGKPGSVMCSYNKVGGTYACENRFLLTDVLRRDWGFKGYVMSDWGAVHSTEALLAGLDQQSGEMIDRKRWFSTELKPKLADGSIPLSAVDTAAKRILWAIYANGLDRTAITPKPIDYAANGEVALQAAREGTVLLRNEGNLLPLSGSVRSIVLIGGKADLGVLSGGGSSQVVPVGGFRAVEKLESGPAAVFARRAWGGTPPLDALRSTFGNAQITFVDGSDAQAAAEAAKGADVAIVFATKFATEAEDQRDLSLDGQQDALIDAVAGANPRTVVVLETGNAVAMPWLDKVPAVLAAWYPGQRGGDAIAQIIAGTTNPSGRLPVTFPASVRQLPNPVLPGSDLPPPSKEDKITYGVNTNSPPFTITYPEGSDAGYRWFDRKAEKPLFAFGHGLSYTSFRYSALKAKGGRTVSASFTVTNTGTREGADVPQVYVTLPGKARRLIGWDKPVLKPGESRTVTIEADPRLLASFDAALGRWVVKPGKVKIEVARSASDPVLTGQVQLAAQTIRP</sequence>
<dbReference type="SUPFAM" id="SSF52279">
    <property type="entry name" value="Beta-D-glucan exohydrolase, C-terminal domain"/>
    <property type="match status" value="1"/>
</dbReference>
<dbReference type="PANTHER" id="PTHR42715:SF10">
    <property type="entry name" value="BETA-GLUCOSIDASE"/>
    <property type="match status" value="1"/>
</dbReference>
<comment type="caution">
    <text evidence="4">The sequence shown here is derived from an EMBL/GenBank/DDBJ whole genome shotgun (WGS) entry which is preliminary data.</text>
</comment>
<dbReference type="InterPro" id="IPR013783">
    <property type="entry name" value="Ig-like_fold"/>
</dbReference>
<proteinExistence type="inferred from homology"/>
<dbReference type="InterPro" id="IPR002772">
    <property type="entry name" value="Glyco_hydro_3_C"/>
</dbReference>
<name>A0ABS0HBX0_9SPHN</name>
<dbReference type="Pfam" id="PF01915">
    <property type="entry name" value="Glyco_hydro_3_C"/>
    <property type="match status" value="1"/>
</dbReference>
<evidence type="ECO:0000313" key="5">
    <source>
        <dbReference type="Proteomes" id="UP000600799"/>
    </source>
</evidence>
<organism evidence="4 5">
    <name type="scientific">Novosphingobium jiangmenense</name>
    <dbReference type="NCBI Taxonomy" id="2791981"/>
    <lineage>
        <taxon>Bacteria</taxon>
        <taxon>Pseudomonadati</taxon>
        <taxon>Pseudomonadota</taxon>
        <taxon>Alphaproteobacteria</taxon>
        <taxon>Sphingomonadales</taxon>
        <taxon>Sphingomonadaceae</taxon>
        <taxon>Novosphingobium</taxon>
    </lineage>
</organism>
<dbReference type="Pfam" id="PF00933">
    <property type="entry name" value="Glyco_hydro_3"/>
    <property type="match status" value="1"/>
</dbReference>
<evidence type="ECO:0000256" key="2">
    <source>
        <dbReference type="ARBA" id="ARBA00022801"/>
    </source>
</evidence>
<dbReference type="InterPro" id="IPR026891">
    <property type="entry name" value="Fn3-like"/>
</dbReference>
<dbReference type="PRINTS" id="PR00133">
    <property type="entry name" value="GLHYDRLASE3"/>
</dbReference>
<dbReference type="SMART" id="SM01217">
    <property type="entry name" value="Fn3_like"/>
    <property type="match status" value="1"/>
</dbReference>
<keyword evidence="5" id="KW-1185">Reference proteome</keyword>
<dbReference type="InterPro" id="IPR036881">
    <property type="entry name" value="Glyco_hydro_3_C_sf"/>
</dbReference>
<dbReference type="InterPro" id="IPR036962">
    <property type="entry name" value="Glyco_hydro_3_N_sf"/>
</dbReference>
<dbReference type="Pfam" id="PF14310">
    <property type="entry name" value="Fn3-like"/>
    <property type="match status" value="1"/>
</dbReference>
<keyword evidence="2 4" id="KW-0378">Hydrolase</keyword>
<dbReference type="InterPro" id="IPR001764">
    <property type="entry name" value="Glyco_hydro_3_N"/>
</dbReference>
<gene>
    <name evidence="4" type="ORF">I2488_02050</name>
</gene>
<evidence type="ECO:0000259" key="3">
    <source>
        <dbReference type="SMART" id="SM01217"/>
    </source>
</evidence>
<dbReference type="EMBL" id="JADQDC010000001">
    <property type="protein sequence ID" value="MBF9149777.1"/>
    <property type="molecule type" value="Genomic_DNA"/>
</dbReference>
<dbReference type="Proteomes" id="UP000600799">
    <property type="component" value="Unassembled WGS sequence"/>
</dbReference>
<dbReference type="InterPro" id="IPR050288">
    <property type="entry name" value="Cellulose_deg_GH3"/>
</dbReference>
<dbReference type="PANTHER" id="PTHR42715">
    <property type="entry name" value="BETA-GLUCOSIDASE"/>
    <property type="match status" value="1"/>
</dbReference>
<dbReference type="Gene3D" id="3.40.50.1700">
    <property type="entry name" value="Glycoside hydrolase family 3 C-terminal domain"/>
    <property type="match status" value="1"/>
</dbReference>
<reference evidence="4 5" key="1">
    <citation type="submission" date="2020-11" db="EMBL/GenBank/DDBJ databases">
        <title>The genome sequence of Novosphingobium sp. 1Y9A.</title>
        <authorList>
            <person name="Liu Y."/>
        </authorList>
    </citation>
    <scope>NUCLEOTIDE SEQUENCE [LARGE SCALE GENOMIC DNA]</scope>
    <source>
        <strain evidence="4 5">1Y9A</strain>
    </source>
</reference>
<accession>A0ABS0HBX0</accession>
<evidence type="ECO:0000256" key="1">
    <source>
        <dbReference type="ARBA" id="ARBA00005336"/>
    </source>
</evidence>
<dbReference type="Gene3D" id="2.60.40.10">
    <property type="entry name" value="Immunoglobulins"/>
    <property type="match status" value="1"/>
</dbReference>
<dbReference type="Gene3D" id="3.20.20.300">
    <property type="entry name" value="Glycoside hydrolase, family 3, N-terminal domain"/>
    <property type="match status" value="1"/>
</dbReference>
<comment type="similarity">
    <text evidence="1">Belongs to the glycosyl hydrolase 3 family.</text>
</comment>
<feature type="domain" description="Fibronectin type III-like" evidence="3">
    <location>
        <begin position="644"/>
        <end position="709"/>
    </location>
</feature>
<dbReference type="GO" id="GO:0016787">
    <property type="term" value="F:hydrolase activity"/>
    <property type="evidence" value="ECO:0007669"/>
    <property type="project" value="UniProtKB-KW"/>
</dbReference>
<dbReference type="SUPFAM" id="SSF51445">
    <property type="entry name" value="(Trans)glycosidases"/>
    <property type="match status" value="1"/>
</dbReference>
<protein>
    <submittedName>
        <fullName evidence="4">Glycoside hydrolase family 3 C-terminal domain-containing protein</fullName>
    </submittedName>
</protein>
<dbReference type="InterPro" id="IPR017853">
    <property type="entry name" value="GH"/>
</dbReference>